<reference evidence="10" key="1">
    <citation type="submission" date="2016-06" db="EMBL/GenBank/DDBJ databases">
        <authorList>
            <person name="Varghese N."/>
            <person name="Submissions Spin"/>
        </authorList>
    </citation>
    <scope>NUCLEOTIDE SEQUENCE [LARGE SCALE GENOMIC DNA]</scope>
    <source>
        <strain evidence="10">DSM 43817</strain>
    </source>
</reference>
<dbReference type="Gene3D" id="3.90.25.10">
    <property type="entry name" value="UDP-galactose 4-epimerase, domain 1"/>
    <property type="match status" value="1"/>
</dbReference>
<dbReference type="STRING" id="145854.GA0074692_1403"/>
<keyword evidence="6" id="KW-0520">NAD</keyword>
<evidence type="ECO:0000256" key="6">
    <source>
        <dbReference type="ARBA" id="ARBA00023027"/>
    </source>
</evidence>
<sequence length="303" mass="32785">MRILVTGGAGFIGSAYVRRLLRGAEPEVVPTALTVLDSFTYAGTRGALAAVRADPRLRVVHGDVRDADLVNATVAGHDLVVHFAAESHVDRSIVGAAAFVSTNVLGTQTLLDAALRHRVGRFVQVSTDEVYGSIDAGSWTETAPVVPSSPYSASKAAADLLALAYHHTHDLDVVVTRGTNTYGPYQYPEKLVPLFVTNLIDGQPLPLYGDGGNVRDWLHVDDHCHGIVLAQRHGHAGRIYHLAGDTELTNRDLTGRILTACGADWDRVRPVADRKGHDRRYSLDTTRSRQELGYAPASTWLPD</sequence>
<name>A0A1C6RZG8_9ACTN</name>
<dbReference type="SUPFAM" id="SSF51735">
    <property type="entry name" value="NAD(P)-binding Rossmann-fold domains"/>
    <property type="match status" value="1"/>
</dbReference>
<evidence type="ECO:0000256" key="3">
    <source>
        <dbReference type="ARBA" id="ARBA00008178"/>
    </source>
</evidence>
<dbReference type="PANTHER" id="PTHR43000">
    <property type="entry name" value="DTDP-D-GLUCOSE 4,6-DEHYDRATASE-RELATED"/>
    <property type="match status" value="1"/>
</dbReference>
<dbReference type="InterPro" id="IPR036291">
    <property type="entry name" value="NAD(P)-bd_dom_sf"/>
</dbReference>
<dbReference type="CDD" id="cd05246">
    <property type="entry name" value="dTDP_GD_SDR_e"/>
    <property type="match status" value="1"/>
</dbReference>
<evidence type="ECO:0000256" key="5">
    <source>
        <dbReference type="ARBA" id="ARBA00016977"/>
    </source>
</evidence>
<dbReference type="Pfam" id="PF16363">
    <property type="entry name" value="GDP_Man_Dehyd"/>
    <property type="match status" value="1"/>
</dbReference>
<dbReference type="Proteomes" id="UP000198959">
    <property type="component" value="Unassembled WGS sequence"/>
</dbReference>
<comment type="similarity">
    <text evidence="3">Belongs to the NAD(P)-dependent epimerase/dehydratase family. dTDP-glucose dehydratase subfamily.</text>
</comment>
<feature type="domain" description="NAD(P)-binding" evidence="8">
    <location>
        <begin position="4"/>
        <end position="297"/>
    </location>
</feature>
<dbReference type="InterPro" id="IPR005888">
    <property type="entry name" value="dTDP_Gluc_deHydtase"/>
</dbReference>
<protein>
    <recommendedName>
        <fullName evidence="5">dTDP-glucose 4,6-dehydratase</fullName>
        <ecNumber evidence="4">4.2.1.46</ecNumber>
    </recommendedName>
</protein>
<comment type="catalytic activity">
    <reaction evidence="1">
        <text>dTDP-alpha-D-glucose = dTDP-4-dehydro-6-deoxy-alpha-D-glucose + H2O</text>
        <dbReference type="Rhea" id="RHEA:17221"/>
        <dbReference type="ChEBI" id="CHEBI:15377"/>
        <dbReference type="ChEBI" id="CHEBI:57477"/>
        <dbReference type="ChEBI" id="CHEBI:57649"/>
        <dbReference type="EC" id="4.2.1.46"/>
    </reaction>
</comment>
<evidence type="ECO:0000313" key="9">
    <source>
        <dbReference type="EMBL" id="SCL22490.1"/>
    </source>
</evidence>
<dbReference type="EC" id="4.2.1.46" evidence="4"/>
<keyword evidence="7" id="KW-0456">Lyase</keyword>
<evidence type="ECO:0000256" key="2">
    <source>
        <dbReference type="ARBA" id="ARBA00001911"/>
    </source>
</evidence>
<evidence type="ECO:0000256" key="1">
    <source>
        <dbReference type="ARBA" id="ARBA00001539"/>
    </source>
</evidence>
<comment type="cofactor">
    <cofactor evidence="2">
        <name>NAD(+)</name>
        <dbReference type="ChEBI" id="CHEBI:57540"/>
    </cofactor>
</comment>
<keyword evidence="10" id="KW-1185">Reference proteome</keyword>
<evidence type="ECO:0000256" key="7">
    <source>
        <dbReference type="ARBA" id="ARBA00023239"/>
    </source>
</evidence>
<dbReference type="GO" id="GO:0008460">
    <property type="term" value="F:dTDP-glucose 4,6-dehydratase activity"/>
    <property type="evidence" value="ECO:0007669"/>
    <property type="project" value="UniProtKB-EC"/>
</dbReference>
<proteinExistence type="inferred from homology"/>
<organism evidence="9 10">
    <name type="scientific">Micromonospora pallida</name>
    <dbReference type="NCBI Taxonomy" id="145854"/>
    <lineage>
        <taxon>Bacteria</taxon>
        <taxon>Bacillati</taxon>
        <taxon>Actinomycetota</taxon>
        <taxon>Actinomycetes</taxon>
        <taxon>Micromonosporales</taxon>
        <taxon>Micromonosporaceae</taxon>
        <taxon>Micromonospora</taxon>
    </lineage>
</organism>
<dbReference type="GO" id="GO:0009225">
    <property type="term" value="P:nucleotide-sugar metabolic process"/>
    <property type="evidence" value="ECO:0007669"/>
    <property type="project" value="InterPro"/>
</dbReference>
<dbReference type="Gene3D" id="3.40.50.720">
    <property type="entry name" value="NAD(P)-binding Rossmann-like Domain"/>
    <property type="match status" value="1"/>
</dbReference>
<dbReference type="InterPro" id="IPR016040">
    <property type="entry name" value="NAD(P)-bd_dom"/>
</dbReference>
<evidence type="ECO:0000259" key="8">
    <source>
        <dbReference type="Pfam" id="PF16363"/>
    </source>
</evidence>
<gene>
    <name evidence="9" type="ORF">GA0074692_1403</name>
</gene>
<accession>A0A1C6RZG8</accession>
<evidence type="ECO:0000313" key="10">
    <source>
        <dbReference type="Proteomes" id="UP000198959"/>
    </source>
</evidence>
<dbReference type="AlphaFoldDB" id="A0A1C6RZG8"/>
<dbReference type="EMBL" id="FMHW01000002">
    <property type="protein sequence ID" value="SCL22490.1"/>
    <property type="molecule type" value="Genomic_DNA"/>
</dbReference>
<evidence type="ECO:0000256" key="4">
    <source>
        <dbReference type="ARBA" id="ARBA00011990"/>
    </source>
</evidence>